<keyword evidence="2" id="KW-1185">Reference proteome</keyword>
<dbReference type="Proteomes" id="UP000603453">
    <property type="component" value="Unassembled WGS sequence"/>
</dbReference>
<evidence type="ECO:0000313" key="1">
    <source>
        <dbReference type="EMBL" id="KAG2195305.1"/>
    </source>
</evidence>
<dbReference type="EMBL" id="JAEPRD010000173">
    <property type="protein sequence ID" value="KAG2195305.1"/>
    <property type="molecule type" value="Genomic_DNA"/>
</dbReference>
<name>A0A8H7UTS0_9FUNG</name>
<sequence>MVLAFADLRGTIPNIVYSLKNHKITGYSDALSATCKTTATAYLNNIVEHFQPRTLHYLKADYIKKISDDYCWEYLIEDSPIWSDSFDLVDIADTRVRVVGICIALKEKLVLIHTVLNLASSPSWANAEKKMPNMFALTPQSSLRWRHVTINNKSLQSFIGVKAGSNYEGNVKQFSTVFDFRKLKYKSVEELLDADNKFGLFCCNIQTDGHGICFSFGRKKVKQPLNTDILVLEDFDKEEGEK</sequence>
<reference evidence="1" key="1">
    <citation type="submission" date="2020-12" db="EMBL/GenBank/DDBJ databases">
        <title>Metabolic potential, ecology and presence of endohyphal bacteria is reflected in genomic diversity of Mucoromycotina.</title>
        <authorList>
            <person name="Muszewska A."/>
            <person name="Okrasinska A."/>
            <person name="Steczkiewicz K."/>
            <person name="Drgas O."/>
            <person name="Orlowska M."/>
            <person name="Perlinska-Lenart U."/>
            <person name="Aleksandrzak-Piekarczyk T."/>
            <person name="Szatraj K."/>
            <person name="Zielenkiewicz U."/>
            <person name="Pilsyk S."/>
            <person name="Malc E."/>
            <person name="Mieczkowski P."/>
            <person name="Kruszewska J.S."/>
            <person name="Biernat P."/>
            <person name="Pawlowska J."/>
        </authorList>
    </citation>
    <scope>NUCLEOTIDE SEQUENCE</scope>
    <source>
        <strain evidence="1">WA0000017839</strain>
    </source>
</reference>
<proteinExistence type="predicted"/>
<accession>A0A8H7UTS0</accession>
<comment type="caution">
    <text evidence="1">The sequence shown here is derived from an EMBL/GenBank/DDBJ whole genome shotgun (WGS) entry which is preliminary data.</text>
</comment>
<dbReference type="OrthoDB" id="2285535at2759"/>
<organism evidence="1 2">
    <name type="scientific">Mucor saturninus</name>
    <dbReference type="NCBI Taxonomy" id="64648"/>
    <lineage>
        <taxon>Eukaryota</taxon>
        <taxon>Fungi</taxon>
        <taxon>Fungi incertae sedis</taxon>
        <taxon>Mucoromycota</taxon>
        <taxon>Mucoromycotina</taxon>
        <taxon>Mucoromycetes</taxon>
        <taxon>Mucorales</taxon>
        <taxon>Mucorineae</taxon>
        <taxon>Mucoraceae</taxon>
        <taxon>Mucor</taxon>
    </lineage>
</organism>
<protein>
    <submittedName>
        <fullName evidence="1">Uncharacterized protein</fullName>
    </submittedName>
</protein>
<gene>
    <name evidence="1" type="ORF">INT47_000458</name>
</gene>
<evidence type="ECO:0000313" key="2">
    <source>
        <dbReference type="Proteomes" id="UP000603453"/>
    </source>
</evidence>
<dbReference type="AlphaFoldDB" id="A0A8H7UTS0"/>